<dbReference type="AlphaFoldDB" id="A0AAU7VI57"/>
<dbReference type="EMBL" id="CP158367">
    <property type="protein sequence ID" value="XBX73732.1"/>
    <property type="molecule type" value="Genomic_DNA"/>
</dbReference>
<name>A0AAU7VI57_9FIRM</name>
<dbReference type="Gene3D" id="1.10.10.410">
    <property type="match status" value="1"/>
</dbReference>
<dbReference type="SUPFAM" id="SSF89095">
    <property type="entry name" value="GatB/YqeY motif"/>
    <property type="match status" value="1"/>
</dbReference>
<dbReference type="InterPro" id="IPR042184">
    <property type="entry name" value="YqeY/Aim41_N"/>
</dbReference>
<accession>A0AAU7VI57</accession>
<gene>
    <name evidence="1" type="ORF">PRVXT_001733</name>
</gene>
<organism evidence="1">
    <name type="scientific">Proteinivorax tanatarense</name>
    <dbReference type="NCBI Taxonomy" id="1260629"/>
    <lineage>
        <taxon>Bacteria</taxon>
        <taxon>Bacillati</taxon>
        <taxon>Bacillota</taxon>
        <taxon>Clostridia</taxon>
        <taxon>Eubacteriales</taxon>
        <taxon>Proteinivoracaceae</taxon>
        <taxon>Proteinivorax</taxon>
    </lineage>
</organism>
<dbReference type="Pfam" id="PF09424">
    <property type="entry name" value="YqeY"/>
    <property type="match status" value="1"/>
</dbReference>
<reference evidence="1" key="2">
    <citation type="submission" date="2024-06" db="EMBL/GenBank/DDBJ databases">
        <authorList>
            <person name="Petrova K.O."/>
            <person name="Toshchakov S.V."/>
            <person name="Boltjanskaja Y.V."/>
            <person name="Kevbrin V."/>
        </authorList>
    </citation>
    <scope>NUCLEOTIDE SEQUENCE</scope>
    <source>
        <strain evidence="1">Z-910T</strain>
    </source>
</reference>
<dbReference type="GO" id="GO:0016884">
    <property type="term" value="F:carbon-nitrogen ligase activity, with glutamine as amido-N-donor"/>
    <property type="evidence" value="ECO:0007669"/>
    <property type="project" value="InterPro"/>
</dbReference>
<dbReference type="InterPro" id="IPR023168">
    <property type="entry name" value="GatB_Yqey_C_2"/>
</dbReference>
<dbReference type="PANTHER" id="PTHR28055">
    <property type="entry name" value="ALTERED INHERITANCE OF MITOCHONDRIA PROTEIN 41, MITOCHONDRIAL"/>
    <property type="match status" value="1"/>
</dbReference>
<dbReference type="InterPro" id="IPR003789">
    <property type="entry name" value="Asn/Gln_tRNA_amidoTrase-B-like"/>
</dbReference>
<dbReference type="PANTHER" id="PTHR28055:SF1">
    <property type="entry name" value="ALTERED INHERITANCE OF MITOCHONDRIA PROTEIN 41, MITOCHONDRIAL"/>
    <property type="match status" value="1"/>
</dbReference>
<protein>
    <submittedName>
        <fullName evidence="1">GatB/YqeY domain-containing protein</fullName>
    </submittedName>
</protein>
<sequence length="147" mass="16948">MSVVERLTRDMKTAMKEKDKFALTVIRMIRSELKYAEIDKGTPLDDDESFQILNKEVKKRRDSIEDYKKADRPDDVEKLKKEIDIIQVYLPKQLTEEEIETLVESTIEETGISLKKEMGKLMSAIMPKVQGKADGKLVSQIVSKKLN</sequence>
<dbReference type="InterPro" id="IPR019004">
    <property type="entry name" value="YqeY/Aim41"/>
</dbReference>
<proteinExistence type="predicted"/>
<dbReference type="Gene3D" id="1.10.1510.10">
    <property type="entry name" value="Uncharacterised protein YqeY/AIM41 PF09424, N-terminal domain"/>
    <property type="match status" value="1"/>
</dbReference>
<dbReference type="RefSeq" id="WP_350342494.1">
    <property type="nucleotide sequence ID" value="NZ_CP158367.1"/>
</dbReference>
<evidence type="ECO:0000313" key="1">
    <source>
        <dbReference type="EMBL" id="XBX73732.1"/>
    </source>
</evidence>
<reference evidence="1" key="1">
    <citation type="journal article" date="2013" name="Extremophiles">
        <title>Proteinivorax tanatarense gen. nov., sp. nov., an anaerobic, haloalkaliphilic, proteolytic bacterium isolated from a decaying algal bloom, and proposal of Proteinivoraceae fam. nov.</title>
        <authorList>
            <person name="Kevbrin V."/>
            <person name="Boltyanskaya Y."/>
            <person name="Zhilina T."/>
            <person name="Kolganova T."/>
            <person name="Lavrentjeva E."/>
            <person name="Kuznetsov B."/>
        </authorList>
    </citation>
    <scope>NUCLEOTIDE SEQUENCE</scope>
    <source>
        <strain evidence="1">Z-910T</strain>
    </source>
</reference>